<dbReference type="GeneID" id="34518188"/>
<gene>
    <name evidence="1" type="ORF">KUCA_T00000751001</name>
</gene>
<reference evidence="1" key="2">
    <citation type="submission" date="2014-02" db="EMBL/GenBank/DDBJ databases">
        <title>Complete DNA sequence of /Kuraishia capsulata/ illustrates novel genomic features among budding yeasts (/Saccharomycotina/).</title>
        <authorList>
            <person name="Morales L."/>
            <person name="Noel B."/>
            <person name="Porcel B."/>
            <person name="Marcet-Houben M."/>
            <person name="Hullo M-F."/>
            <person name="Sacerdot C."/>
            <person name="Tekaia F."/>
            <person name="Leh-Louis V."/>
            <person name="Despons L."/>
            <person name="Khanna V."/>
            <person name="Aury J-M."/>
            <person name="Barbe V."/>
            <person name="Couloux A."/>
            <person name="Labadie K."/>
            <person name="Pelletier E."/>
            <person name="Souciet J-L."/>
            <person name="Boekhout T."/>
            <person name="Gabaldon T."/>
            <person name="Wincker P."/>
            <person name="Dujon B."/>
        </authorList>
    </citation>
    <scope>NUCLEOTIDE SEQUENCE</scope>
    <source>
        <strain evidence="1">CBS 1993</strain>
    </source>
</reference>
<reference evidence="1" key="1">
    <citation type="submission" date="2013-12" db="EMBL/GenBank/DDBJ databases">
        <authorList>
            <person name="Genoscope - CEA"/>
        </authorList>
    </citation>
    <scope>NUCLEOTIDE SEQUENCE</scope>
    <source>
        <strain evidence="1">CBS 1993</strain>
    </source>
</reference>
<name>W6MSM0_9ASCO</name>
<sequence length="76" mass="9302">MNAYLEFYIDSESTLRYRKQTLGEQKHQSKRRALLETLARPIYWLERWMGYLMFERVHSTTSLALLIMLLRYKTQL</sequence>
<evidence type="ECO:0000313" key="1">
    <source>
        <dbReference type="EMBL" id="CDK24785.1"/>
    </source>
</evidence>
<keyword evidence="2" id="KW-1185">Reference proteome</keyword>
<accession>W6MSM0</accession>
<evidence type="ECO:0000313" key="2">
    <source>
        <dbReference type="Proteomes" id="UP000019384"/>
    </source>
</evidence>
<organism evidence="1 2">
    <name type="scientific">Kuraishia capsulata CBS 1993</name>
    <dbReference type="NCBI Taxonomy" id="1382522"/>
    <lineage>
        <taxon>Eukaryota</taxon>
        <taxon>Fungi</taxon>
        <taxon>Dikarya</taxon>
        <taxon>Ascomycota</taxon>
        <taxon>Saccharomycotina</taxon>
        <taxon>Pichiomycetes</taxon>
        <taxon>Pichiales</taxon>
        <taxon>Pichiaceae</taxon>
        <taxon>Kuraishia</taxon>
    </lineage>
</organism>
<protein>
    <submittedName>
        <fullName evidence="1">Uncharacterized protein</fullName>
    </submittedName>
</protein>
<dbReference type="HOGENOM" id="CLU_2654846_0_0_1"/>
<proteinExistence type="predicted"/>
<dbReference type="EMBL" id="HG793125">
    <property type="protein sequence ID" value="CDK24785.1"/>
    <property type="molecule type" value="Genomic_DNA"/>
</dbReference>
<dbReference type="AlphaFoldDB" id="W6MSM0"/>
<dbReference type="Proteomes" id="UP000019384">
    <property type="component" value="Unassembled WGS sequence"/>
</dbReference>
<dbReference type="RefSeq" id="XP_022456800.1">
    <property type="nucleotide sequence ID" value="XM_022605320.1"/>
</dbReference>